<reference key="1">
    <citation type="journal article" date="2019" name="Genes (Basel)">
        <title>A High-Quality De novo Genome Assembly from a Single Mosquito Using PacBio Sequencing.</title>
        <authorList>
            <person name="Kingan S.B."/>
            <person name="Heaton H."/>
            <person name="Cudini J."/>
            <person name="Lambert C.C."/>
            <person name="Baybayan P."/>
            <person name="Galvin B.D."/>
            <person name="Durbin R."/>
            <person name="Korlach J."/>
            <person name="Lawniczak M.K.N."/>
        </authorList>
    </citation>
    <scope>NUCLEOTIDE SEQUENCE [LARGE SCALE GENOMIC DNA]</scope>
    <source>
        <strain>Mali-NIH</strain>
    </source>
</reference>
<feature type="region of interest" description="Disordered" evidence="1">
    <location>
        <begin position="368"/>
        <end position="387"/>
    </location>
</feature>
<feature type="region of interest" description="Disordered" evidence="1">
    <location>
        <begin position="125"/>
        <end position="154"/>
    </location>
</feature>
<organism evidence="2 3">
    <name type="scientific">Anopheles coluzzii</name>
    <name type="common">African malaria mosquito</name>
    <dbReference type="NCBI Taxonomy" id="1518534"/>
    <lineage>
        <taxon>Eukaryota</taxon>
        <taxon>Metazoa</taxon>
        <taxon>Ecdysozoa</taxon>
        <taxon>Arthropoda</taxon>
        <taxon>Hexapoda</taxon>
        <taxon>Insecta</taxon>
        <taxon>Pterygota</taxon>
        <taxon>Neoptera</taxon>
        <taxon>Endopterygota</taxon>
        <taxon>Diptera</taxon>
        <taxon>Nematocera</taxon>
        <taxon>Culicoidea</taxon>
        <taxon>Culicidae</taxon>
        <taxon>Anophelinae</taxon>
        <taxon>Anopheles</taxon>
    </lineage>
</organism>
<evidence type="ECO:0000313" key="2">
    <source>
        <dbReference type="EnsemblMetazoa" id="ACON004803-PA"/>
    </source>
</evidence>
<name>A0A6E8VKC2_ANOCL</name>
<dbReference type="RefSeq" id="XP_040218530.2">
    <property type="nucleotide sequence ID" value="XM_040362596.2"/>
</dbReference>
<dbReference type="VEuPathDB" id="VectorBase:ACON2_039581"/>
<proteinExistence type="predicted"/>
<feature type="compositionally biased region" description="Basic and acidic residues" evidence="1">
    <location>
        <begin position="308"/>
        <end position="319"/>
    </location>
</feature>
<feature type="region of interest" description="Disordered" evidence="1">
    <location>
        <begin position="303"/>
        <end position="361"/>
    </location>
</feature>
<accession>A0A6E8VKC2</accession>
<dbReference type="EnsemblMetazoa" id="ACON004803-RA">
    <property type="protein sequence ID" value="ACON004803-PA"/>
    <property type="gene ID" value="ACON004803"/>
</dbReference>
<feature type="region of interest" description="Disordered" evidence="1">
    <location>
        <begin position="191"/>
        <end position="231"/>
    </location>
</feature>
<dbReference type="Proteomes" id="UP001105220">
    <property type="component" value="Unplaced"/>
</dbReference>
<feature type="compositionally biased region" description="Polar residues" evidence="1">
    <location>
        <begin position="216"/>
        <end position="228"/>
    </location>
</feature>
<reference evidence="2" key="2">
    <citation type="submission" date="2020-05" db="UniProtKB">
        <authorList>
            <consortium name="EnsemblMetazoa"/>
        </authorList>
    </citation>
    <scope>IDENTIFICATION</scope>
    <source>
        <strain evidence="2">Ngousso</strain>
    </source>
</reference>
<sequence length="540" mass="60326">MVNLCNLLLKYNHFSKVEDDIFIYIDRVLENASEIYVRQQKAKRELECLEHQLAEKQKQSNRCVLPVPRSPAKRRKVQSLDSPLSAQKENVSILEDSTIFPNKSDSDVSAKLELNILDSEEPFFALTQSPPPAAAPQSPSPRAILSPRNVSKTSPLRPMQLLFPEENKSEKKPLLRESRFGKSVKLMESSSVVAEKSNTPTTPKTTPNGKWTGKNANATIETSNTDHTPPSGLKRFLSLADNNQRFRQVKLNFPRQTKQSPMNEPEHNSVNDTLFSDFVVPTPPSVANKSKFLKSLRMKKQSTLISRAQDDKPGTKDGSDETSSSTAASNERQPMFPNDNDDDDIDQTYCPGVESTSKLSRQGLSFKIKQEPDSQQKERNPLNVPSNKKLECLSDHILGVGEDTEPNEIIVLPAPSQQSVISVAESQNATEIFISELNGEHAKRMDAVTIETNPSNVPRVNRELGELSGSVKPYTRGYEQPSPQGLCIDCTMLYQYHTTRGVSNDTARSKLPRNCRNCRVAQLHSTPPGFWDPDFLPTPE</sequence>
<dbReference type="GeneID" id="120947350"/>
<dbReference type="KEGG" id="acoz:120947350"/>
<dbReference type="AlphaFoldDB" id="A0A6E8VKC2"/>
<evidence type="ECO:0000256" key="1">
    <source>
        <dbReference type="SAM" id="MobiDB-lite"/>
    </source>
</evidence>
<dbReference type="VEuPathDB" id="VectorBase:ACMO_010657"/>
<feature type="compositionally biased region" description="Polar residues" evidence="1">
    <location>
        <begin position="321"/>
        <end position="332"/>
    </location>
</feature>
<feature type="compositionally biased region" description="Low complexity" evidence="1">
    <location>
        <begin position="198"/>
        <end position="215"/>
    </location>
</feature>
<keyword evidence="3" id="KW-1185">Reference proteome</keyword>
<dbReference type="VEuPathDB" id="VectorBase:ACON004803"/>
<protein>
    <submittedName>
        <fullName evidence="2">DNA endonuclease activator Ctp1 C-terminal domain-containing protein</fullName>
    </submittedName>
</protein>
<feature type="compositionally biased region" description="Basic and acidic residues" evidence="1">
    <location>
        <begin position="368"/>
        <end position="380"/>
    </location>
</feature>
<evidence type="ECO:0000313" key="3">
    <source>
        <dbReference type="Proteomes" id="UP001105220"/>
    </source>
</evidence>